<evidence type="ECO:0000313" key="3">
    <source>
        <dbReference type="Proteomes" id="UP000054279"/>
    </source>
</evidence>
<dbReference type="EMBL" id="KN837116">
    <property type="protein sequence ID" value="KIJ44649.1"/>
    <property type="molecule type" value="Genomic_DNA"/>
</dbReference>
<dbReference type="AlphaFoldDB" id="A0A0C9VCE6"/>
<protein>
    <submittedName>
        <fullName evidence="2">Uncharacterized protein</fullName>
    </submittedName>
</protein>
<dbReference type="Proteomes" id="UP000054279">
    <property type="component" value="Unassembled WGS sequence"/>
</dbReference>
<dbReference type="HOGENOM" id="CLU_1846375_0_0_1"/>
<accession>A0A0C9VCE6</accession>
<keyword evidence="3" id="KW-1185">Reference proteome</keyword>
<evidence type="ECO:0000313" key="2">
    <source>
        <dbReference type="EMBL" id="KIJ44649.1"/>
    </source>
</evidence>
<evidence type="ECO:0000313" key="1">
    <source>
        <dbReference type="EMBL" id="KIJ44647.1"/>
    </source>
</evidence>
<sequence>MFPKFPNELCEGILSYLEEDLKTWIFQGTSGKDFNTGPRVYSMYENSSLPKNSEVAFNSCTSFGYSGYPSRAMPKSHFRQLFVSGYTPLLSNPPNLTHVEGIIEPCYDPELRGTDIPYEVLGCLLMHLRLNYVRLHGSS</sequence>
<reference evidence="2 3" key="1">
    <citation type="submission" date="2014-06" db="EMBL/GenBank/DDBJ databases">
        <title>Evolutionary Origins and Diversification of the Mycorrhizal Mutualists.</title>
        <authorList>
            <consortium name="DOE Joint Genome Institute"/>
            <consortium name="Mycorrhizal Genomics Consortium"/>
            <person name="Kohler A."/>
            <person name="Kuo A."/>
            <person name="Nagy L.G."/>
            <person name="Floudas D."/>
            <person name="Copeland A."/>
            <person name="Barry K.W."/>
            <person name="Cichocki N."/>
            <person name="Veneault-Fourrey C."/>
            <person name="LaButti K."/>
            <person name="Lindquist E.A."/>
            <person name="Lipzen A."/>
            <person name="Lundell T."/>
            <person name="Morin E."/>
            <person name="Murat C."/>
            <person name="Riley R."/>
            <person name="Ohm R."/>
            <person name="Sun H."/>
            <person name="Tunlid A."/>
            <person name="Henrissat B."/>
            <person name="Grigoriev I.V."/>
            <person name="Hibbett D.S."/>
            <person name="Martin F."/>
        </authorList>
    </citation>
    <scope>NUCLEOTIDE SEQUENCE [LARGE SCALE GENOMIC DNA]</scope>
    <source>
        <strain evidence="2 3">SS14</strain>
    </source>
</reference>
<gene>
    <name evidence="1" type="ORF">M422DRAFT_47225</name>
    <name evidence="2" type="ORF">M422DRAFT_47226</name>
</gene>
<organism evidence="2 3">
    <name type="scientific">Sphaerobolus stellatus (strain SS14)</name>
    <dbReference type="NCBI Taxonomy" id="990650"/>
    <lineage>
        <taxon>Eukaryota</taxon>
        <taxon>Fungi</taxon>
        <taxon>Dikarya</taxon>
        <taxon>Basidiomycota</taxon>
        <taxon>Agaricomycotina</taxon>
        <taxon>Agaricomycetes</taxon>
        <taxon>Phallomycetidae</taxon>
        <taxon>Geastrales</taxon>
        <taxon>Sphaerobolaceae</taxon>
        <taxon>Sphaerobolus</taxon>
    </lineage>
</organism>
<proteinExistence type="predicted"/>
<name>A0A0C9VCE6_SPHS4</name>
<dbReference type="EMBL" id="KN837116">
    <property type="protein sequence ID" value="KIJ44647.1"/>
    <property type="molecule type" value="Genomic_DNA"/>
</dbReference>